<sequence>MCSLTFGGLPCLFASVKSVRTVFELLAPFYNGWTCHCMWPIRYRYLTMNLRTYETFCPQETYCSAYFNVELKEFLGGIRFGSDEEMENAVTIWLNELAAEEYDMRILKLVDRYDKYLNVGGNYVLK</sequence>
<proteinExistence type="predicted"/>
<name>A0A4Y2MG82_ARAVE</name>
<keyword evidence="2" id="KW-1185">Reference proteome</keyword>
<organism evidence="1 2">
    <name type="scientific">Araneus ventricosus</name>
    <name type="common">Orbweaver spider</name>
    <name type="synonym">Epeira ventricosa</name>
    <dbReference type="NCBI Taxonomy" id="182803"/>
    <lineage>
        <taxon>Eukaryota</taxon>
        <taxon>Metazoa</taxon>
        <taxon>Ecdysozoa</taxon>
        <taxon>Arthropoda</taxon>
        <taxon>Chelicerata</taxon>
        <taxon>Arachnida</taxon>
        <taxon>Araneae</taxon>
        <taxon>Araneomorphae</taxon>
        <taxon>Entelegynae</taxon>
        <taxon>Araneoidea</taxon>
        <taxon>Araneidae</taxon>
        <taxon>Araneus</taxon>
    </lineage>
</organism>
<reference evidence="1 2" key="1">
    <citation type="journal article" date="2019" name="Sci. Rep.">
        <title>Orb-weaving spider Araneus ventricosus genome elucidates the spidroin gene catalogue.</title>
        <authorList>
            <person name="Kono N."/>
            <person name="Nakamura H."/>
            <person name="Ohtoshi R."/>
            <person name="Moran D.A.P."/>
            <person name="Shinohara A."/>
            <person name="Yoshida Y."/>
            <person name="Fujiwara M."/>
            <person name="Mori M."/>
            <person name="Tomita M."/>
            <person name="Arakawa K."/>
        </authorList>
    </citation>
    <scope>NUCLEOTIDE SEQUENCE [LARGE SCALE GENOMIC DNA]</scope>
</reference>
<accession>A0A4Y2MG82</accession>
<dbReference type="EMBL" id="BGPR01007346">
    <property type="protein sequence ID" value="GBN26151.1"/>
    <property type="molecule type" value="Genomic_DNA"/>
</dbReference>
<evidence type="ECO:0000313" key="1">
    <source>
        <dbReference type="EMBL" id="GBN26151.1"/>
    </source>
</evidence>
<gene>
    <name evidence="1" type="ORF">AVEN_253065_1</name>
</gene>
<dbReference type="AlphaFoldDB" id="A0A4Y2MG82"/>
<comment type="caution">
    <text evidence="1">The sequence shown here is derived from an EMBL/GenBank/DDBJ whole genome shotgun (WGS) entry which is preliminary data.</text>
</comment>
<evidence type="ECO:0000313" key="2">
    <source>
        <dbReference type="Proteomes" id="UP000499080"/>
    </source>
</evidence>
<protein>
    <submittedName>
        <fullName evidence="1">Uncharacterized protein</fullName>
    </submittedName>
</protein>
<dbReference type="Proteomes" id="UP000499080">
    <property type="component" value="Unassembled WGS sequence"/>
</dbReference>